<dbReference type="EMBL" id="WUEY01000013">
    <property type="protein sequence ID" value="NEI72741.1"/>
    <property type="molecule type" value="Genomic_DNA"/>
</dbReference>
<dbReference type="InterPro" id="IPR050879">
    <property type="entry name" value="Acyltransferase_3"/>
</dbReference>
<dbReference type="AlphaFoldDB" id="A0A6L9UBR6"/>
<keyword evidence="3" id="KW-0808">Transferase</keyword>
<proteinExistence type="predicted"/>
<dbReference type="Pfam" id="PF01757">
    <property type="entry name" value="Acyl_transf_3"/>
    <property type="match status" value="1"/>
</dbReference>
<evidence type="ECO:0000259" key="2">
    <source>
        <dbReference type="Pfam" id="PF01757"/>
    </source>
</evidence>
<feature type="transmembrane region" description="Helical" evidence="1">
    <location>
        <begin position="37"/>
        <end position="58"/>
    </location>
</feature>
<gene>
    <name evidence="3" type="ORF">GR212_24570</name>
</gene>
<organism evidence="3 4">
    <name type="scientific">Rhizobium lusitanum</name>
    <dbReference type="NCBI Taxonomy" id="293958"/>
    <lineage>
        <taxon>Bacteria</taxon>
        <taxon>Pseudomonadati</taxon>
        <taxon>Pseudomonadota</taxon>
        <taxon>Alphaproteobacteria</taxon>
        <taxon>Hyphomicrobiales</taxon>
        <taxon>Rhizobiaceae</taxon>
        <taxon>Rhizobium/Agrobacterium group</taxon>
        <taxon>Rhizobium</taxon>
    </lineage>
</organism>
<keyword evidence="1" id="KW-0472">Membrane</keyword>
<comment type="caution">
    <text evidence="3">The sequence shown here is derived from an EMBL/GenBank/DDBJ whole genome shotgun (WGS) entry which is preliminary data.</text>
</comment>
<dbReference type="PANTHER" id="PTHR23028">
    <property type="entry name" value="ACETYLTRANSFERASE"/>
    <property type="match status" value="1"/>
</dbReference>
<dbReference type="GO" id="GO:0000271">
    <property type="term" value="P:polysaccharide biosynthetic process"/>
    <property type="evidence" value="ECO:0007669"/>
    <property type="project" value="TreeGrafter"/>
</dbReference>
<dbReference type="Proteomes" id="UP000483035">
    <property type="component" value="Unassembled WGS sequence"/>
</dbReference>
<feature type="transmembrane region" description="Helical" evidence="1">
    <location>
        <begin position="298"/>
        <end position="319"/>
    </location>
</feature>
<feature type="transmembrane region" description="Helical" evidence="1">
    <location>
        <begin position="158"/>
        <end position="176"/>
    </location>
</feature>
<dbReference type="RefSeq" id="WP_163990440.1">
    <property type="nucleotide sequence ID" value="NZ_WUEY01000013.1"/>
</dbReference>
<evidence type="ECO:0000256" key="1">
    <source>
        <dbReference type="SAM" id="Phobius"/>
    </source>
</evidence>
<dbReference type="InterPro" id="IPR002656">
    <property type="entry name" value="Acyl_transf_3_dom"/>
</dbReference>
<dbReference type="GO" id="GO:0016747">
    <property type="term" value="F:acyltransferase activity, transferring groups other than amino-acyl groups"/>
    <property type="evidence" value="ECO:0007669"/>
    <property type="project" value="InterPro"/>
</dbReference>
<sequence>MAIDIGAEKQPHIPALDGWRGLAVLLVLIGHFGGDQYLPHLGSAGVDLFFVLSGRLMAEILFVRKMPLGIFFFRRFSRVYPALVAFVVISSVIFLPTPMTPGALGVLSALSFTLNYVIIEGRAFIPIFDHIWSLCVEEHSYLLLGLLALAFRGVDMRFAGLVILALGLAALVNGILQYDVYGQNPFIVFWPTQVGAAPILVSAAFFLLVGQHRKRSSMEWLVPLAFSLGLAVRLFADAAWLFFGAKTLLLAVAVCGLERAVRFSAALFEGAVIQRVGRMSFSLYLWQQPFQVLAQQGLLPRLIALALGIGFALLSFHLIEQPARMRLNAWMDEGKRQGAVLKAG</sequence>
<feature type="transmembrane region" description="Helical" evidence="1">
    <location>
        <begin position="188"/>
        <end position="209"/>
    </location>
</feature>
<keyword evidence="3" id="KW-0012">Acyltransferase</keyword>
<dbReference type="GO" id="GO:0016020">
    <property type="term" value="C:membrane"/>
    <property type="evidence" value="ECO:0007669"/>
    <property type="project" value="TreeGrafter"/>
</dbReference>
<feature type="transmembrane region" description="Helical" evidence="1">
    <location>
        <begin position="79"/>
        <end position="96"/>
    </location>
</feature>
<keyword evidence="1" id="KW-1133">Transmembrane helix</keyword>
<keyword evidence="1" id="KW-0812">Transmembrane</keyword>
<protein>
    <submittedName>
        <fullName evidence="3">Acyltransferase family protein</fullName>
    </submittedName>
</protein>
<evidence type="ECO:0000313" key="3">
    <source>
        <dbReference type="EMBL" id="NEI72741.1"/>
    </source>
</evidence>
<feature type="transmembrane region" description="Helical" evidence="1">
    <location>
        <begin position="102"/>
        <end position="119"/>
    </location>
</feature>
<accession>A0A6L9UBR6</accession>
<name>A0A6L9UBR6_9HYPH</name>
<reference evidence="3 4" key="1">
    <citation type="submission" date="2019-12" db="EMBL/GenBank/DDBJ databases">
        <title>Rhizobium genotypes associated with high levels of biological nitrogen fixation by grain legumes in a temperate-maritime cropping system.</title>
        <authorList>
            <person name="Maluk M."/>
            <person name="Francesc Ferrando Molina F."/>
            <person name="Lopez Del Egido L."/>
            <person name="Lafos M."/>
            <person name="Langarica-Fuentes A."/>
            <person name="Gebre Yohannes G."/>
            <person name="Young M.W."/>
            <person name="Martin P."/>
            <person name="Gantlett R."/>
            <person name="Kenicer G."/>
            <person name="Hawes C."/>
            <person name="Begg G.S."/>
            <person name="Quilliam R.S."/>
            <person name="Squire G.R."/>
            <person name="Poole P.S."/>
            <person name="Young P.W."/>
            <person name="Iannetta P.M."/>
            <person name="James E.K."/>
        </authorList>
    </citation>
    <scope>NUCLEOTIDE SEQUENCE [LARGE SCALE GENOMIC DNA]</scope>
    <source>
        <strain evidence="3 4">JHI1118</strain>
    </source>
</reference>
<dbReference type="PANTHER" id="PTHR23028:SF53">
    <property type="entry name" value="ACYL_TRANSF_3 DOMAIN-CONTAINING PROTEIN"/>
    <property type="match status" value="1"/>
</dbReference>
<evidence type="ECO:0000313" key="4">
    <source>
        <dbReference type="Proteomes" id="UP000483035"/>
    </source>
</evidence>
<feature type="transmembrane region" description="Helical" evidence="1">
    <location>
        <begin position="221"/>
        <end position="243"/>
    </location>
</feature>
<feature type="domain" description="Acyltransferase 3" evidence="2">
    <location>
        <begin position="14"/>
        <end position="313"/>
    </location>
</feature>